<protein>
    <submittedName>
        <fullName evidence="7">UDP-glucose 4-epimerase</fullName>
        <ecNumber evidence="7">5.1.3.2</ecNumber>
    </submittedName>
</protein>
<accession>A0A3B1C111</accession>
<dbReference type="InterPro" id="IPR005886">
    <property type="entry name" value="UDP_G4E"/>
</dbReference>
<feature type="domain" description="NAD-dependent epimerase/dehydratase" evidence="6">
    <location>
        <begin position="4"/>
        <end position="252"/>
    </location>
</feature>
<keyword evidence="3" id="KW-0520">NAD</keyword>
<dbReference type="EC" id="5.1.3.2" evidence="7"/>
<dbReference type="Pfam" id="PF01370">
    <property type="entry name" value="Epimerase"/>
    <property type="match status" value="1"/>
</dbReference>
<evidence type="ECO:0000256" key="2">
    <source>
        <dbReference type="ARBA" id="ARBA00007637"/>
    </source>
</evidence>
<keyword evidence="5" id="KW-0119">Carbohydrate metabolism</keyword>
<evidence type="ECO:0000256" key="5">
    <source>
        <dbReference type="ARBA" id="ARBA00023277"/>
    </source>
</evidence>
<dbReference type="InterPro" id="IPR036291">
    <property type="entry name" value="NAD(P)-bd_dom_sf"/>
</dbReference>
<dbReference type="CDD" id="cd05247">
    <property type="entry name" value="UDP_G4E_1_SDR_e"/>
    <property type="match status" value="1"/>
</dbReference>
<organism evidence="7">
    <name type="scientific">hydrothermal vent metagenome</name>
    <dbReference type="NCBI Taxonomy" id="652676"/>
    <lineage>
        <taxon>unclassified sequences</taxon>
        <taxon>metagenomes</taxon>
        <taxon>ecological metagenomes</taxon>
    </lineage>
</organism>
<dbReference type="Gene3D" id="3.90.25.10">
    <property type="entry name" value="UDP-galactose 4-epimerase, domain 1"/>
    <property type="match status" value="1"/>
</dbReference>
<dbReference type="Gene3D" id="3.40.50.720">
    <property type="entry name" value="NAD(P)-binding Rossmann-like Domain"/>
    <property type="match status" value="1"/>
</dbReference>
<dbReference type="GO" id="GO:0033499">
    <property type="term" value="P:galactose catabolic process via UDP-galactose, Leloir pathway"/>
    <property type="evidence" value="ECO:0007669"/>
    <property type="project" value="TreeGrafter"/>
</dbReference>
<evidence type="ECO:0000256" key="3">
    <source>
        <dbReference type="ARBA" id="ARBA00023027"/>
    </source>
</evidence>
<evidence type="ECO:0000313" key="7">
    <source>
        <dbReference type="EMBL" id="VAX21772.1"/>
    </source>
</evidence>
<dbReference type="NCBIfam" id="TIGR01179">
    <property type="entry name" value="galE"/>
    <property type="match status" value="1"/>
</dbReference>
<evidence type="ECO:0000256" key="4">
    <source>
        <dbReference type="ARBA" id="ARBA00023235"/>
    </source>
</evidence>
<dbReference type="GO" id="GO:0003978">
    <property type="term" value="F:UDP-glucose 4-epimerase activity"/>
    <property type="evidence" value="ECO:0007669"/>
    <property type="project" value="UniProtKB-EC"/>
</dbReference>
<dbReference type="AlphaFoldDB" id="A0A3B1C111"/>
<gene>
    <name evidence="7" type="ORF">MNBD_NITROSPINAE01-831</name>
</gene>
<evidence type="ECO:0000256" key="1">
    <source>
        <dbReference type="ARBA" id="ARBA00001911"/>
    </source>
</evidence>
<dbReference type="PANTHER" id="PTHR43725">
    <property type="entry name" value="UDP-GLUCOSE 4-EPIMERASE"/>
    <property type="match status" value="1"/>
</dbReference>
<reference evidence="7" key="1">
    <citation type="submission" date="2018-06" db="EMBL/GenBank/DDBJ databases">
        <authorList>
            <person name="Zhirakovskaya E."/>
        </authorList>
    </citation>
    <scope>NUCLEOTIDE SEQUENCE</scope>
</reference>
<dbReference type="EMBL" id="UOGC01000124">
    <property type="protein sequence ID" value="VAX21772.1"/>
    <property type="molecule type" value="Genomic_DNA"/>
</dbReference>
<keyword evidence="4 7" id="KW-0413">Isomerase</keyword>
<sequence length="328" mass="35577">MKTALVTGGAGYIGSHCLKPLKAEGWDVVVVDNLSTGHKKAAAGFKLETGDIGDPDFLDKIFSSYSISAVLHFAASAYVGESVENPAKYYRNNVVNGLNLLTSMLRNDVKDLIFSSTCATYGNPTEIPITENHSQNPVNPYGYTKMVFERMAIDLARSSGLRPVFLRYFNAAGASDDGLIGEDHDPEAHLIPLTIATALGSRGELTIFGDDYPTNDGTCVRDYIHISDLADAHMLALEYLQNGGEPTAFNLGNGEGYSVRQVIETVEKVSGKPVKVKMGARREGDPPALIGSAEKARKVLGWLPKFPDLESIVRTAYKWHETNPNGYS</sequence>
<dbReference type="PANTHER" id="PTHR43725:SF53">
    <property type="entry name" value="UDP-ARABINOSE 4-EPIMERASE 1"/>
    <property type="match status" value="1"/>
</dbReference>
<proteinExistence type="inferred from homology"/>
<comment type="cofactor">
    <cofactor evidence="1">
        <name>NAD(+)</name>
        <dbReference type="ChEBI" id="CHEBI:57540"/>
    </cofactor>
</comment>
<dbReference type="SUPFAM" id="SSF51735">
    <property type="entry name" value="NAD(P)-binding Rossmann-fold domains"/>
    <property type="match status" value="1"/>
</dbReference>
<comment type="similarity">
    <text evidence="2">Belongs to the NAD(P)-dependent epimerase/dehydratase family.</text>
</comment>
<dbReference type="InterPro" id="IPR001509">
    <property type="entry name" value="Epimerase_deHydtase"/>
</dbReference>
<evidence type="ECO:0000259" key="6">
    <source>
        <dbReference type="Pfam" id="PF01370"/>
    </source>
</evidence>
<name>A0A3B1C111_9ZZZZ</name>